<evidence type="ECO:0000256" key="4">
    <source>
        <dbReference type="ARBA" id="ARBA00023235"/>
    </source>
</evidence>
<evidence type="ECO:0000256" key="8">
    <source>
        <dbReference type="ARBA" id="ARBA00038944"/>
    </source>
</evidence>
<dbReference type="EC" id="5.4.99.28" evidence="8"/>
<evidence type="ECO:0000256" key="7">
    <source>
        <dbReference type="ARBA" id="ARBA00037305"/>
    </source>
</evidence>
<dbReference type="InterPro" id="IPR006145">
    <property type="entry name" value="PsdUridine_synth_RsuA/RluA"/>
</dbReference>
<evidence type="ECO:0000256" key="15">
    <source>
        <dbReference type="ARBA" id="ARBA00043143"/>
    </source>
</evidence>
<evidence type="ECO:0000256" key="11">
    <source>
        <dbReference type="ARBA" id="ARBA00041266"/>
    </source>
</evidence>
<evidence type="ECO:0000256" key="3">
    <source>
        <dbReference type="ARBA" id="ARBA00022694"/>
    </source>
</evidence>
<dbReference type="GO" id="GO:0003723">
    <property type="term" value="F:RNA binding"/>
    <property type="evidence" value="ECO:0007669"/>
    <property type="project" value="InterPro"/>
</dbReference>
<gene>
    <name evidence="17" type="ORF">JP32_08210</name>
</gene>
<dbReference type="PANTHER" id="PTHR21600:SF91">
    <property type="entry name" value="DUAL-SPECIFICITY RNA PSEUDOURIDINE SYNTHASE RLUA"/>
    <property type="match status" value="1"/>
</dbReference>
<dbReference type="Proteomes" id="UP000030526">
    <property type="component" value="Unassembled WGS sequence"/>
</dbReference>
<protein>
    <recommendedName>
        <fullName evidence="10">Dual-specificity RNA pseudouridine synthase RluA</fullName>
        <ecNumber evidence="8">5.4.99.28</ecNumber>
        <ecNumber evidence="9">5.4.99.29</ecNumber>
    </recommendedName>
    <alternativeName>
        <fullName evidence="11">23S rRNA pseudouridine(746) synthase</fullName>
    </alternativeName>
    <alternativeName>
        <fullName evidence="14">Ribosomal large subunit pseudouridine synthase A</fullName>
    </alternativeName>
    <alternativeName>
        <fullName evidence="13">rRNA pseudouridylate synthase A</fullName>
    </alternativeName>
    <alternativeName>
        <fullName evidence="15">rRNA-uridine isomerase A</fullName>
    </alternativeName>
    <alternativeName>
        <fullName evidence="12">tRNA pseudouridine(32) synthase</fullName>
    </alternativeName>
</protein>
<dbReference type="CDD" id="cd02869">
    <property type="entry name" value="PseudoU_synth_RluA_like"/>
    <property type="match status" value="1"/>
</dbReference>
<feature type="domain" description="Pseudouridine synthase RsuA/RluA-like" evidence="16">
    <location>
        <begin position="21"/>
        <end position="167"/>
    </location>
</feature>
<evidence type="ECO:0000259" key="16">
    <source>
        <dbReference type="Pfam" id="PF00849"/>
    </source>
</evidence>
<evidence type="ECO:0000256" key="5">
    <source>
        <dbReference type="ARBA" id="ARBA00036184"/>
    </source>
</evidence>
<proteinExistence type="inferred from homology"/>
<dbReference type="GO" id="GO:0160151">
    <property type="term" value="F:tRNA pseudouridine(32) synthase activity"/>
    <property type="evidence" value="ECO:0007669"/>
    <property type="project" value="UniProtKB-EC"/>
</dbReference>
<evidence type="ECO:0000256" key="12">
    <source>
        <dbReference type="ARBA" id="ARBA00042372"/>
    </source>
</evidence>
<dbReference type="GO" id="GO:0008033">
    <property type="term" value="P:tRNA processing"/>
    <property type="evidence" value="ECO:0007669"/>
    <property type="project" value="UniProtKB-KW"/>
</dbReference>
<evidence type="ECO:0000256" key="6">
    <source>
        <dbReference type="ARBA" id="ARBA00036916"/>
    </source>
</evidence>
<dbReference type="AlphaFoldDB" id="A0A0A2XEG1"/>
<sequence length="217" mass="24761">MALIAYNPPQGLNILYQDNYIAVVNKQSGLLSVPGNQPQYQDSATTRVANKFGFTEPAHRLDMATSGILLFALSKATEKELKRQFREREPKKHYQAIVWGHLEQDNGIVDLPLICDWENRPRQRIDFLVGKKAQTQYQVLARYPNNTTRVKLTPITGRSHQLRLHMLALGHPILGDKFYSPPAVRAMAPRLYLHAESLTITHPISQERMTFTCPPDF</sequence>
<dbReference type="Gene3D" id="3.30.2350.10">
    <property type="entry name" value="Pseudouridine synthase"/>
    <property type="match status" value="1"/>
</dbReference>
<comment type="catalytic activity">
    <reaction evidence="6">
        <text>uridine(746) in 23S rRNA = pseudouridine(746) in 23S rRNA</text>
        <dbReference type="Rhea" id="RHEA:42548"/>
        <dbReference type="Rhea" id="RHEA-COMP:10109"/>
        <dbReference type="Rhea" id="RHEA-COMP:10110"/>
        <dbReference type="ChEBI" id="CHEBI:65314"/>
        <dbReference type="ChEBI" id="CHEBI:65315"/>
        <dbReference type="EC" id="5.4.99.29"/>
    </reaction>
</comment>
<dbReference type="PANTHER" id="PTHR21600">
    <property type="entry name" value="MITOCHONDRIAL RNA PSEUDOURIDINE SYNTHASE"/>
    <property type="match status" value="1"/>
</dbReference>
<evidence type="ECO:0000313" key="17">
    <source>
        <dbReference type="EMBL" id="KGQ30761.1"/>
    </source>
</evidence>
<organism evidence="17 18">
    <name type="scientific">Gallibacterium anatis</name>
    <dbReference type="NCBI Taxonomy" id="750"/>
    <lineage>
        <taxon>Bacteria</taxon>
        <taxon>Pseudomonadati</taxon>
        <taxon>Pseudomonadota</taxon>
        <taxon>Gammaproteobacteria</taxon>
        <taxon>Pasteurellales</taxon>
        <taxon>Pasteurellaceae</taxon>
        <taxon>Gallibacterium</taxon>
    </lineage>
</organism>
<keyword evidence="3" id="KW-0819">tRNA processing</keyword>
<comment type="catalytic activity">
    <reaction evidence="5">
        <text>uridine(32) in tRNA = pseudouridine(32) in tRNA</text>
        <dbReference type="Rhea" id="RHEA:42544"/>
        <dbReference type="Rhea" id="RHEA-COMP:10107"/>
        <dbReference type="Rhea" id="RHEA-COMP:10108"/>
        <dbReference type="ChEBI" id="CHEBI:65314"/>
        <dbReference type="ChEBI" id="CHEBI:65315"/>
        <dbReference type="EC" id="5.4.99.28"/>
    </reaction>
</comment>
<dbReference type="RefSeq" id="WP_039084256.1">
    <property type="nucleotide sequence ID" value="NZ_JPXS01000041.1"/>
</dbReference>
<evidence type="ECO:0000256" key="14">
    <source>
        <dbReference type="ARBA" id="ARBA00042883"/>
    </source>
</evidence>
<keyword evidence="4" id="KW-0413">Isomerase</keyword>
<evidence type="ECO:0000256" key="1">
    <source>
        <dbReference type="ARBA" id="ARBA00010876"/>
    </source>
</evidence>
<dbReference type="InterPro" id="IPR050188">
    <property type="entry name" value="RluA_PseudoU_synthase"/>
</dbReference>
<dbReference type="GO" id="GO:0160142">
    <property type="term" value="F:23S rRNA pseudouridine(746) synthase activity"/>
    <property type="evidence" value="ECO:0007669"/>
    <property type="project" value="UniProtKB-EC"/>
</dbReference>
<dbReference type="InterPro" id="IPR020103">
    <property type="entry name" value="PsdUridine_synth_cat_dom_sf"/>
</dbReference>
<evidence type="ECO:0000313" key="18">
    <source>
        <dbReference type="Proteomes" id="UP000030526"/>
    </source>
</evidence>
<keyword evidence="2" id="KW-0698">rRNA processing</keyword>
<name>A0A0A2XEG1_9PAST</name>
<accession>A0A0A2XEG1</accession>
<comment type="caution">
    <text evidence="17">The sequence shown here is derived from an EMBL/GenBank/DDBJ whole genome shotgun (WGS) entry which is preliminary data.</text>
</comment>
<evidence type="ECO:0000256" key="13">
    <source>
        <dbReference type="ARBA" id="ARBA00042844"/>
    </source>
</evidence>
<dbReference type="EC" id="5.4.99.29" evidence="9"/>
<dbReference type="Pfam" id="PF00849">
    <property type="entry name" value="PseudoU_synth_2"/>
    <property type="match status" value="1"/>
</dbReference>
<comment type="similarity">
    <text evidence="1">Belongs to the pseudouridine synthase RluA family.</text>
</comment>
<comment type="function">
    <text evidence="7">Dual specificity enzyme that catalyzes the synthesis of pseudouridine from uracil-746 in 23S ribosomal RNA and from uracil-32 in the anticodon stem and loop of transfer RNAs.</text>
</comment>
<dbReference type="InterPro" id="IPR006224">
    <property type="entry name" value="PsdUridine_synth_RluA-like_CS"/>
</dbReference>
<dbReference type="FunFam" id="3.30.2350.10:FF:000005">
    <property type="entry name" value="Pseudouridine synthase"/>
    <property type="match status" value="1"/>
</dbReference>
<dbReference type="NCBIfam" id="NF007543">
    <property type="entry name" value="PRK10158.1"/>
    <property type="match status" value="1"/>
</dbReference>
<evidence type="ECO:0000256" key="2">
    <source>
        <dbReference type="ARBA" id="ARBA00022552"/>
    </source>
</evidence>
<dbReference type="SUPFAM" id="SSF55120">
    <property type="entry name" value="Pseudouridine synthase"/>
    <property type="match status" value="1"/>
</dbReference>
<dbReference type="EMBL" id="JPXS01000041">
    <property type="protein sequence ID" value="KGQ30761.1"/>
    <property type="molecule type" value="Genomic_DNA"/>
</dbReference>
<reference evidence="17 18" key="1">
    <citation type="submission" date="2014-08" db="EMBL/GenBank/DDBJ databases">
        <title>Chaperone-usher fimbriae in a diverse selection of Gallibacterium genomes.</title>
        <authorList>
            <person name="Kudirkiene E."/>
            <person name="Bager R.J."/>
            <person name="Johnson T.J."/>
            <person name="Bojesen A.M."/>
        </authorList>
    </citation>
    <scope>NUCLEOTIDE SEQUENCE [LARGE SCALE GENOMIC DNA]</scope>
    <source>
        <strain evidence="17 18">20558/3kl.</strain>
    </source>
</reference>
<evidence type="ECO:0000256" key="9">
    <source>
        <dbReference type="ARBA" id="ARBA00038945"/>
    </source>
</evidence>
<dbReference type="GO" id="GO:0000455">
    <property type="term" value="P:enzyme-directed rRNA pseudouridine synthesis"/>
    <property type="evidence" value="ECO:0007669"/>
    <property type="project" value="TreeGrafter"/>
</dbReference>
<evidence type="ECO:0000256" key="10">
    <source>
        <dbReference type="ARBA" id="ARBA00039988"/>
    </source>
</evidence>
<dbReference type="PROSITE" id="PS01129">
    <property type="entry name" value="PSI_RLU"/>
    <property type="match status" value="1"/>
</dbReference>